<accession>A0A6G1HL20</accession>
<feature type="transmembrane region" description="Helical" evidence="1">
    <location>
        <begin position="90"/>
        <end position="112"/>
    </location>
</feature>
<evidence type="ECO:0000313" key="2">
    <source>
        <dbReference type="EMBL" id="KAF2396692.1"/>
    </source>
</evidence>
<organism evidence="2 3">
    <name type="scientific">Trichodelitschia bisporula</name>
    <dbReference type="NCBI Taxonomy" id="703511"/>
    <lineage>
        <taxon>Eukaryota</taxon>
        <taxon>Fungi</taxon>
        <taxon>Dikarya</taxon>
        <taxon>Ascomycota</taxon>
        <taxon>Pezizomycotina</taxon>
        <taxon>Dothideomycetes</taxon>
        <taxon>Dothideomycetes incertae sedis</taxon>
        <taxon>Phaeotrichales</taxon>
        <taxon>Phaeotrichaceae</taxon>
        <taxon>Trichodelitschia</taxon>
    </lineage>
</organism>
<dbReference type="PROSITE" id="PS51257">
    <property type="entry name" value="PROKAR_LIPOPROTEIN"/>
    <property type="match status" value="1"/>
</dbReference>
<proteinExistence type="predicted"/>
<dbReference type="OrthoDB" id="5854584at2759"/>
<dbReference type="EMBL" id="ML996706">
    <property type="protein sequence ID" value="KAF2396692.1"/>
    <property type="molecule type" value="Genomic_DNA"/>
</dbReference>
<evidence type="ECO:0000313" key="3">
    <source>
        <dbReference type="Proteomes" id="UP000799640"/>
    </source>
</evidence>
<dbReference type="Proteomes" id="UP000799640">
    <property type="component" value="Unassembled WGS sequence"/>
</dbReference>
<name>A0A6G1HL20_9PEZI</name>
<feature type="transmembrane region" description="Helical" evidence="1">
    <location>
        <begin position="58"/>
        <end position="78"/>
    </location>
</feature>
<keyword evidence="1" id="KW-0812">Transmembrane</keyword>
<dbReference type="InterPro" id="IPR039632">
    <property type="entry name" value="TMEM42"/>
</dbReference>
<reference evidence="2" key="1">
    <citation type="journal article" date="2020" name="Stud. Mycol.">
        <title>101 Dothideomycetes genomes: a test case for predicting lifestyles and emergence of pathogens.</title>
        <authorList>
            <person name="Haridas S."/>
            <person name="Albert R."/>
            <person name="Binder M."/>
            <person name="Bloem J."/>
            <person name="Labutti K."/>
            <person name="Salamov A."/>
            <person name="Andreopoulos B."/>
            <person name="Baker S."/>
            <person name="Barry K."/>
            <person name="Bills G."/>
            <person name="Bluhm B."/>
            <person name="Cannon C."/>
            <person name="Castanera R."/>
            <person name="Culley D."/>
            <person name="Daum C."/>
            <person name="Ezra D."/>
            <person name="Gonzalez J."/>
            <person name="Henrissat B."/>
            <person name="Kuo A."/>
            <person name="Liang C."/>
            <person name="Lipzen A."/>
            <person name="Lutzoni F."/>
            <person name="Magnuson J."/>
            <person name="Mondo S."/>
            <person name="Nolan M."/>
            <person name="Ohm R."/>
            <person name="Pangilinan J."/>
            <person name="Park H.-J."/>
            <person name="Ramirez L."/>
            <person name="Alfaro M."/>
            <person name="Sun H."/>
            <person name="Tritt A."/>
            <person name="Yoshinaga Y."/>
            <person name="Zwiers L.-H."/>
            <person name="Turgeon B."/>
            <person name="Goodwin S."/>
            <person name="Spatafora J."/>
            <person name="Crous P."/>
            <person name="Grigoriev I."/>
        </authorList>
    </citation>
    <scope>NUCLEOTIDE SEQUENCE</scope>
    <source>
        <strain evidence="2">CBS 262.69</strain>
    </source>
</reference>
<dbReference type="PANTHER" id="PTHR31965:SF1">
    <property type="entry name" value="TRANSMEMBRANE PROTEIN 42"/>
    <property type="match status" value="1"/>
</dbReference>
<evidence type="ECO:0008006" key="4">
    <source>
        <dbReference type="Google" id="ProtNLM"/>
    </source>
</evidence>
<dbReference type="InterPro" id="IPR037185">
    <property type="entry name" value="EmrE-like"/>
</dbReference>
<dbReference type="PANTHER" id="PTHR31965">
    <property type="entry name" value="TRANSMEMBRANE PROTEIN 42"/>
    <property type="match status" value="1"/>
</dbReference>
<dbReference type="Gene3D" id="1.10.3730.20">
    <property type="match status" value="1"/>
</dbReference>
<keyword evidence="1" id="KW-1133">Transmembrane helix</keyword>
<dbReference type="AlphaFoldDB" id="A0A6G1HL20"/>
<gene>
    <name evidence="2" type="ORF">EJ06DRAFT_483172</name>
</gene>
<feature type="transmembrane region" description="Helical" evidence="1">
    <location>
        <begin position="118"/>
        <end position="135"/>
    </location>
</feature>
<evidence type="ECO:0000256" key="1">
    <source>
        <dbReference type="SAM" id="Phobius"/>
    </source>
</evidence>
<protein>
    <recommendedName>
        <fullName evidence="4">EamA domain-containing protein</fullName>
    </recommendedName>
</protein>
<keyword evidence="1" id="KW-0472">Membrane</keyword>
<dbReference type="SUPFAM" id="SSF103481">
    <property type="entry name" value="Multidrug resistance efflux transporter EmrE"/>
    <property type="match status" value="1"/>
</dbReference>
<keyword evidence="3" id="KW-1185">Reference proteome</keyword>
<sequence length="146" mass="15136">MADSSTKTPWQVIALASGACAAFNGVFAKLTTDELTSSWAASIAEALGTTPSNASIDYGIRCVVFALSFLFSSVMWGLFTRALSLAPSAVHANVVNTSSNFIIAALLGVAVFGERLPPQWWLGAALLITGSVIIGRQTGSPKAKGD</sequence>